<dbReference type="InterPro" id="IPR021833">
    <property type="entry name" value="DUF3425"/>
</dbReference>
<protein>
    <recommendedName>
        <fullName evidence="4">BZIP domain-containing protein</fullName>
    </recommendedName>
</protein>
<dbReference type="Pfam" id="PF11905">
    <property type="entry name" value="DUF3425"/>
    <property type="match status" value="1"/>
</dbReference>
<proteinExistence type="predicted"/>
<evidence type="ECO:0000313" key="3">
    <source>
        <dbReference type="Proteomes" id="UP001498476"/>
    </source>
</evidence>
<feature type="compositionally biased region" description="Basic residues" evidence="1">
    <location>
        <begin position="15"/>
        <end position="31"/>
    </location>
</feature>
<comment type="caution">
    <text evidence="2">The sequence shown here is derived from an EMBL/GenBank/DDBJ whole genome shotgun (WGS) entry which is preliminary data.</text>
</comment>
<sequence length="299" mass="34060">MQSASQNLTAEERKERKRIQNRLNQRARRQRLKAEEDATPKNQKHPYRVDRWRLPDPSVSTDTSKSTTDTPGISTVPKASRINASPNKGFAATRSGPSDDIELPLSADHLLLHLIAHNVCRGLLSNKSLLRLLATFINVDIHMPVSKDFTPCRNAVVRPSHRAIPDCLVPTQLQMNSAHPTWMDMIPFPRIRDNLITRQFLFHHMHFLEDLIGDLKYVVPRNDELTLPVSLWDPQNKDDTQADQVTKGLVLWGEPYLKESWEVTACFLAKWAWVAEGCGDIIEISNGWRIIRGEDALVL</sequence>
<dbReference type="Proteomes" id="UP001498476">
    <property type="component" value="Unassembled WGS sequence"/>
</dbReference>
<dbReference type="EMBL" id="JAZAVJ010000027">
    <property type="protein sequence ID" value="KAK7420806.1"/>
    <property type="molecule type" value="Genomic_DNA"/>
</dbReference>
<feature type="compositionally biased region" description="Low complexity" evidence="1">
    <location>
        <begin position="55"/>
        <end position="71"/>
    </location>
</feature>
<evidence type="ECO:0000256" key="1">
    <source>
        <dbReference type="SAM" id="MobiDB-lite"/>
    </source>
</evidence>
<accession>A0ABR1HI87</accession>
<dbReference type="CDD" id="cd14688">
    <property type="entry name" value="bZIP_YAP"/>
    <property type="match status" value="1"/>
</dbReference>
<dbReference type="PANTHER" id="PTHR38116">
    <property type="entry name" value="CHROMOSOME 7, WHOLE GENOME SHOTGUN SEQUENCE"/>
    <property type="match status" value="1"/>
</dbReference>
<evidence type="ECO:0000313" key="2">
    <source>
        <dbReference type="EMBL" id="KAK7420806.1"/>
    </source>
</evidence>
<organism evidence="2 3">
    <name type="scientific">Neonectria punicea</name>
    <dbReference type="NCBI Taxonomy" id="979145"/>
    <lineage>
        <taxon>Eukaryota</taxon>
        <taxon>Fungi</taxon>
        <taxon>Dikarya</taxon>
        <taxon>Ascomycota</taxon>
        <taxon>Pezizomycotina</taxon>
        <taxon>Sordariomycetes</taxon>
        <taxon>Hypocreomycetidae</taxon>
        <taxon>Hypocreales</taxon>
        <taxon>Nectriaceae</taxon>
        <taxon>Neonectria</taxon>
    </lineage>
</organism>
<gene>
    <name evidence="2" type="ORF">QQX98_002610</name>
</gene>
<name>A0ABR1HI87_9HYPO</name>
<keyword evidence="3" id="KW-1185">Reference proteome</keyword>
<feature type="region of interest" description="Disordered" evidence="1">
    <location>
        <begin position="1"/>
        <end position="96"/>
    </location>
</feature>
<reference evidence="2 3" key="1">
    <citation type="journal article" date="2025" name="Microbiol. Resour. Announc.">
        <title>Draft genome sequences for Neonectria magnoliae and Neonectria punicea, canker pathogens of Liriodendron tulipifera and Acer saccharum in West Virginia.</title>
        <authorList>
            <person name="Petronek H.M."/>
            <person name="Kasson M.T."/>
            <person name="Metheny A.M."/>
            <person name="Stauder C.M."/>
            <person name="Lovett B."/>
            <person name="Lynch S.C."/>
            <person name="Garnas J.R."/>
            <person name="Kasson L.R."/>
            <person name="Stajich J.E."/>
        </authorList>
    </citation>
    <scope>NUCLEOTIDE SEQUENCE [LARGE SCALE GENOMIC DNA]</scope>
    <source>
        <strain evidence="2 3">NRRL 64653</strain>
    </source>
</reference>
<evidence type="ECO:0008006" key="4">
    <source>
        <dbReference type="Google" id="ProtNLM"/>
    </source>
</evidence>
<dbReference type="PANTHER" id="PTHR38116:SF1">
    <property type="entry name" value="BZIP DOMAIN-CONTAINING PROTEIN"/>
    <property type="match status" value="1"/>
</dbReference>